<accession>A0A1H1Q192</accession>
<evidence type="ECO:0000313" key="1">
    <source>
        <dbReference type="EMBL" id="SDS17258.1"/>
    </source>
</evidence>
<proteinExistence type="predicted"/>
<dbReference type="OrthoDB" id="5522207at2"/>
<dbReference type="RefSeq" id="WP_090272607.1">
    <property type="nucleotide sequence ID" value="NZ_LT629748.1"/>
</dbReference>
<keyword evidence="2" id="KW-1185">Reference proteome</keyword>
<reference evidence="2" key="1">
    <citation type="submission" date="2016-10" db="EMBL/GenBank/DDBJ databases">
        <authorList>
            <person name="Varghese N."/>
            <person name="Submissions S."/>
        </authorList>
    </citation>
    <scope>NUCLEOTIDE SEQUENCE [LARGE SCALE GENOMIC DNA]</scope>
    <source>
        <strain evidence="2">2SM5</strain>
    </source>
</reference>
<dbReference type="EMBL" id="LT629748">
    <property type="protein sequence ID" value="SDS17258.1"/>
    <property type="molecule type" value="Genomic_DNA"/>
</dbReference>
<dbReference type="Proteomes" id="UP000243426">
    <property type="component" value="Chromosome I"/>
</dbReference>
<sequence length="106" mass="11931">MLSNLLKRRKPQQSPLFTMGSLQLSEKVRWLASKGLIEPLPYVLRHVRGDWGDVEETARQANDDALEQGAPMTSCFSITPRLILMVITSDDHSKTLVQLIDEQVLG</sequence>
<protein>
    <submittedName>
        <fullName evidence="1">Uncharacterized protein</fullName>
    </submittedName>
</protein>
<evidence type="ECO:0000313" key="2">
    <source>
        <dbReference type="Proteomes" id="UP000243426"/>
    </source>
</evidence>
<dbReference type="AlphaFoldDB" id="A0A1H1Q192"/>
<gene>
    <name evidence="1" type="ORF">SAMN05216198_1352</name>
</gene>
<organism evidence="1 2">
    <name type="scientific">Halopseudomonas litoralis</name>
    <dbReference type="NCBI Taxonomy" id="797277"/>
    <lineage>
        <taxon>Bacteria</taxon>
        <taxon>Pseudomonadati</taxon>
        <taxon>Pseudomonadota</taxon>
        <taxon>Gammaproteobacteria</taxon>
        <taxon>Pseudomonadales</taxon>
        <taxon>Pseudomonadaceae</taxon>
        <taxon>Halopseudomonas</taxon>
    </lineage>
</organism>
<name>A0A1H1Q192_9GAMM</name>